<dbReference type="GO" id="GO:0005634">
    <property type="term" value="C:nucleus"/>
    <property type="evidence" value="ECO:0007669"/>
    <property type="project" value="TreeGrafter"/>
</dbReference>
<keyword evidence="2 4" id="KW-0285">Flavoprotein</keyword>
<accession>A0AAE0WGJ4</accession>
<keyword evidence="8" id="KW-1185">Reference proteome</keyword>
<dbReference type="PROSITE" id="PS51645">
    <property type="entry name" value="PHR_CRY_ALPHA_BETA"/>
    <property type="match status" value="1"/>
</dbReference>
<evidence type="ECO:0000256" key="4">
    <source>
        <dbReference type="PIRSR" id="PIRSR602081-1"/>
    </source>
</evidence>
<dbReference type="InterPro" id="IPR005101">
    <property type="entry name" value="Cryptochr/Photolyase_FAD-bd"/>
</dbReference>
<dbReference type="SUPFAM" id="SSF52425">
    <property type="entry name" value="Cryptochrome/photolyase, N-terminal domain"/>
    <property type="match status" value="1"/>
</dbReference>
<dbReference type="Pfam" id="PF03441">
    <property type="entry name" value="FAD_binding_7"/>
    <property type="match status" value="1"/>
</dbReference>
<dbReference type="EMBL" id="JAUTXT010000052">
    <property type="protein sequence ID" value="KAK3670704.1"/>
    <property type="molecule type" value="Genomic_DNA"/>
</dbReference>
<comment type="caution">
    <text evidence="7">The sequence shown here is derived from an EMBL/GenBank/DDBJ whole genome shotgun (WGS) entry which is preliminary data.</text>
</comment>
<name>A0AAE0WGJ4_9PEZI</name>
<evidence type="ECO:0000256" key="1">
    <source>
        <dbReference type="ARBA" id="ARBA00005862"/>
    </source>
</evidence>
<proteinExistence type="inferred from homology"/>
<dbReference type="Gene3D" id="3.40.50.620">
    <property type="entry name" value="HUPs"/>
    <property type="match status" value="1"/>
</dbReference>
<dbReference type="GO" id="GO:0005737">
    <property type="term" value="C:cytoplasm"/>
    <property type="evidence" value="ECO:0007669"/>
    <property type="project" value="TreeGrafter"/>
</dbReference>
<dbReference type="PANTHER" id="PTHR11455">
    <property type="entry name" value="CRYPTOCHROME"/>
    <property type="match status" value="1"/>
</dbReference>
<feature type="binding site" evidence="4">
    <location>
        <position position="305"/>
    </location>
    <ligand>
        <name>FAD</name>
        <dbReference type="ChEBI" id="CHEBI:57692"/>
    </ligand>
</feature>
<dbReference type="InterPro" id="IPR006050">
    <property type="entry name" value="DNA_photolyase_N"/>
</dbReference>
<feature type="domain" description="Photolyase/cryptochrome alpha/beta" evidence="6">
    <location>
        <begin position="62"/>
        <end position="201"/>
    </location>
</feature>
<dbReference type="GO" id="GO:0043153">
    <property type="term" value="P:entrainment of circadian clock by photoperiod"/>
    <property type="evidence" value="ECO:0007669"/>
    <property type="project" value="TreeGrafter"/>
</dbReference>
<dbReference type="GO" id="GO:0071949">
    <property type="term" value="F:FAD binding"/>
    <property type="evidence" value="ECO:0007669"/>
    <property type="project" value="TreeGrafter"/>
</dbReference>
<feature type="region of interest" description="Disordered" evidence="5">
    <location>
        <begin position="1"/>
        <end position="35"/>
    </location>
</feature>
<dbReference type="PRINTS" id="PR00147">
    <property type="entry name" value="DNAPHOTLYASE"/>
</dbReference>
<dbReference type="GO" id="GO:0003677">
    <property type="term" value="F:DNA binding"/>
    <property type="evidence" value="ECO:0007669"/>
    <property type="project" value="TreeGrafter"/>
</dbReference>
<organism evidence="7 8">
    <name type="scientific">Recurvomyces mirabilis</name>
    <dbReference type="NCBI Taxonomy" id="574656"/>
    <lineage>
        <taxon>Eukaryota</taxon>
        <taxon>Fungi</taxon>
        <taxon>Dikarya</taxon>
        <taxon>Ascomycota</taxon>
        <taxon>Pezizomycotina</taxon>
        <taxon>Dothideomycetes</taxon>
        <taxon>Dothideomycetidae</taxon>
        <taxon>Mycosphaerellales</taxon>
        <taxon>Teratosphaeriaceae</taxon>
        <taxon>Recurvomyces</taxon>
    </lineage>
</organism>
<keyword evidence="3 4" id="KW-0274">FAD</keyword>
<gene>
    <name evidence="7" type="ORF">LTR78_009396</name>
</gene>
<feature type="compositionally biased region" description="Basic residues" evidence="5">
    <location>
        <begin position="1"/>
        <end position="11"/>
    </location>
</feature>
<evidence type="ECO:0000313" key="7">
    <source>
        <dbReference type="EMBL" id="KAK3670704.1"/>
    </source>
</evidence>
<comment type="cofactor">
    <cofactor evidence="4">
        <name>FAD</name>
        <dbReference type="ChEBI" id="CHEBI:57692"/>
    </cofactor>
    <text evidence="4">Binds 1 FAD per subunit.</text>
</comment>
<protein>
    <recommendedName>
        <fullName evidence="6">Photolyase/cryptochrome alpha/beta domain-containing protein</fullName>
    </recommendedName>
</protein>
<dbReference type="Pfam" id="PF00875">
    <property type="entry name" value="DNA_photolyase"/>
    <property type="match status" value="1"/>
</dbReference>
<sequence>MAPKAGQKHARSGSSAQDDYIHLEHAMKKPTTKRAREIDADTPFSQLTTLLAQKRKDIKPRNVLHWFRSKDIRQEDNKALHAAAQKAKEGKGHLITMYLFSPRDMEWHGTSPARSDFILDSFRILKEQLEKKNIPLAVITAERRGNKTAKLLEFVRENDISHVYANMEYEVDELRRDIDFAQKSAKEESGVWFEVLHDQTAVTPGEIKTGNGGPMKVFTPYHKAWLVETKAHPELFDLVPVPKGNDKSATKDLSKLFEMKVPDLPESKQYPSQEDQARIRKLWPAGNEAGMTRLSHFLKTKAHTYAANRSEAALDASSRMSAYFSAGIVSVREVLKKCLESNKGKHFDQGDIGLASWVREIVFREFYRQVTVTTPHTSMNLPQNLKFDNVKWRDDAEDWKRWCEGTTGIPFVDAGMRQINTEAYMHNRLRMNTASFLRGNLLIDYRKGERYFAEHLIDWDLSNNTQGWQPSYTFFNPVVQAEKHDPNGDFIRKWVPELKGLKGGKNGAVYAPHDRLSKKEFEKLGYPEPVVQFAETSKRAKEVYMEGTHSAES</sequence>
<dbReference type="Gene3D" id="1.25.40.80">
    <property type="match status" value="1"/>
</dbReference>
<dbReference type="GO" id="GO:0032922">
    <property type="term" value="P:circadian regulation of gene expression"/>
    <property type="evidence" value="ECO:0007669"/>
    <property type="project" value="TreeGrafter"/>
</dbReference>
<feature type="binding site" evidence="4">
    <location>
        <begin position="317"/>
        <end position="321"/>
    </location>
    <ligand>
        <name>FAD</name>
        <dbReference type="ChEBI" id="CHEBI:57692"/>
    </ligand>
</feature>
<dbReference type="InterPro" id="IPR002081">
    <property type="entry name" value="Cryptochrome/DNA_photolyase_1"/>
</dbReference>
<evidence type="ECO:0000256" key="3">
    <source>
        <dbReference type="ARBA" id="ARBA00022827"/>
    </source>
</evidence>
<dbReference type="InterPro" id="IPR014729">
    <property type="entry name" value="Rossmann-like_a/b/a_fold"/>
</dbReference>
<dbReference type="InterPro" id="IPR036134">
    <property type="entry name" value="Crypto/Photolyase_FAD-like_sf"/>
</dbReference>
<evidence type="ECO:0000259" key="6">
    <source>
        <dbReference type="PROSITE" id="PS51645"/>
    </source>
</evidence>
<dbReference type="Proteomes" id="UP001274830">
    <property type="component" value="Unassembled WGS sequence"/>
</dbReference>
<dbReference type="AlphaFoldDB" id="A0AAE0WGJ4"/>
<feature type="binding site" evidence="4">
    <location>
        <position position="357"/>
    </location>
    <ligand>
        <name>FAD</name>
        <dbReference type="ChEBI" id="CHEBI:57692"/>
    </ligand>
</feature>
<comment type="similarity">
    <text evidence="1">Belongs to the DNA photolyase class-1 family.</text>
</comment>
<dbReference type="GO" id="GO:0003904">
    <property type="term" value="F:deoxyribodipyrimidine photo-lyase activity"/>
    <property type="evidence" value="ECO:0007669"/>
    <property type="project" value="TreeGrafter"/>
</dbReference>
<reference evidence="7" key="1">
    <citation type="submission" date="2023-07" db="EMBL/GenBank/DDBJ databases">
        <title>Black Yeasts Isolated from many extreme environments.</title>
        <authorList>
            <person name="Coleine C."/>
            <person name="Stajich J.E."/>
            <person name="Selbmann L."/>
        </authorList>
    </citation>
    <scope>NUCLEOTIDE SEQUENCE</scope>
    <source>
        <strain evidence="7">CCFEE 5485</strain>
    </source>
</reference>
<evidence type="ECO:0000256" key="2">
    <source>
        <dbReference type="ARBA" id="ARBA00022630"/>
    </source>
</evidence>
<feature type="binding site" evidence="4">
    <location>
        <begin position="360"/>
        <end position="367"/>
    </location>
    <ligand>
        <name>FAD</name>
        <dbReference type="ChEBI" id="CHEBI:57692"/>
    </ligand>
</feature>
<evidence type="ECO:0000313" key="8">
    <source>
        <dbReference type="Proteomes" id="UP001274830"/>
    </source>
</evidence>
<feature type="binding site" evidence="4">
    <location>
        <begin position="458"/>
        <end position="460"/>
    </location>
    <ligand>
        <name>FAD</name>
        <dbReference type="ChEBI" id="CHEBI:57692"/>
    </ligand>
</feature>
<dbReference type="InterPro" id="IPR036155">
    <property type="entry name" value="Crypto/Photolyase_N_sf"/>
</dbReference>
<dbReference type="Gene3D" id="1.10.579.10">
    <property type="entry name" value="DNA Cyclobutane Dipyrimidine Photolyase, subunit A, domain 3"/>
    <property type="match status" value="1"/>
</dbReference>
<dbReference type="SUPFAM" id="SSF48173">
    <property type="entry name" value="Cryptochrome/photolyase FAD-binding domain"/>
    <property type="match status" value="1"/>
</dbReference>
<evidence type="ECO:0000256" key="5">
    <source>
        <dbReference type="SAM" id="MobiDB-lite"/>
    </source>
</evidence>
<dbReference type="PANTHER" id="PTHR11455:SF18">
    <property type="entry name" value="SI:CH1073-390K14.1"/>
    <property type="match status" value="1"/>
</dbReference>